<dbReference type="Proteomes" id="UP001442494">
    <property type="component" value="Unassembled WGS sequence"/>
</dbReference>
<feature type="domain" description="GIY-YIG" evidence="1">
    <location>
        <begin position="92"/>
        <end position="178"/>
    </location>
</feature>
<dbReference type="InterPro" id="IPR000305">
    <property type="entry name" value="GIY-YIG_endonuc"/>
</dbReference>
<evidence type="ECO:0000259" key="1">
    <source>
        <dbReference type="Pfam" id="PF01541"/>
    </source>
</evidence>
<reference evidence="2 3" key="1">
    <citation type="submission" date="2022-04" db="EMBL/GenBank/DDBJ databases">
        <title>Positive selection, recombination, and allopatry shape intraspecific diversity of widespread and dominant cyanobacteria.</title>
        <authorList>
            <person name="Wei J."/>
            <person name="Shu W."/>
            <person name="Hu C."/>
        </authorList>
    </citation>
    <scope>NUCLEOTIDE SEQUENCE [LARGE SCALE GENOMIC DNA]</scope>
    <source>
        <strain evidence="2 3">GB2-A5</strain>
    </source>
</reference>
<organism evidence="2 3">
    <name type="scientific">Funiculus sociatus GB2-A5</name>
    <dbReference type="NCBI Taxonomy" id="2933946"/>
    <lineage>
        <taxon>Bacteria</taxon>
        <taxon>Bacillati</taxon>
        <taxon>Cyanobacteriota</taxon>
        <taxon>Cyanophyceae</taxon>
        <taxon>Coleofasciculales</taxon>
        <taxon>Coleofasciculaceae</taxon>
        <taxon>Funiculus</taxon>
    </lineage>
</organism>
<name>A0ABV0JUM8_9CYAN</name>
<evidence type="ECO:0000313" key="3">
    <source>
        <dbReference type="Proteomes" id="UP001442494"/>
    </source>
</evidence>
<protein>
    <submittedName>
        <fullName evidence="2">GIY-YIG nuclease family protein</fullName>
    </submittedName>
</protein>
<evidence type="ECO:0000313" key="2">
    <source>
        <dbReference type="EMBL" id="MEP0867117.1"/>
    </source>
</evidence>
<proteinExistence type="predicted"/>
<sequence length="187" mass="21919">MEPNQLDLFNSAQLTSRKRRPDVPLMSADALVRWKTQIAAHQQRARENQPIQQVALFDLAPVHCDPEQIDPLTLRLDTLSFFERPGQDLGEPCIYFVVDTTAKLILYVGETVHSNQRWRSTHDAKRYINQYISLHRQYQLDVAICISFWWDAPSATQSRQALEKQLILKWQSPFNKENWKRWGQPFG</sequence>
<accession>A0ABV0JUM8</accession>
<dbReference type="RefSeq" id="WP_242023743.1">
    <property type="nucleotide sequence ID" value="NZ_JAMPKK010000059.1"/>
</dbReference>
<gene>
    <name evidence="2" type="ORF">NDI37_21945</name>
</gene>
<dbReference type="EMBL" id="JAMPKK010000059">
    <property type="protein sequence ID" value="MEP0867117.1"/>
    <property type="molecule type" value="Genomic_DNA"/>
</dbReference>
<comment type="caution">
    <text evidence="2">The sequence shown here is derived from an EMBL/GenBank/DDBJ whole genome shotgun (WGS) entry which is preliminary data.</text>
</comment>
<dbReference type="Pfam" id="PF01541">
    <property type="entry name" value="GIY-YIG"/>
    <property type="match status" value="1"/>
</dbReference>
<keyword evidence="3" id="KW-1185">Reference proteome</keyword>